<dbReference type="EMBL" id="CP040749">
    <property type="protein sequence ID" value="QCX40370.1"/>
    <property type="molecule type" value="Genomic_DNA"/>
</dbReference>
<dbReference type="PANTHER" id="PTHR31339">
    <property type="entry name" value="PECTIN LYASE-RELATED"/>
    <property type="match status" value="1"/>
</dbReference>
<dbReference type="Gene3D" id="2.160.20.10">
    <property type="entry name" value="Single-stranded right-handed beta-helix, Pectin lyase-like"/>
    <property type="match status" value="1"/>
</dbReference>
<dbReference type="PANTHER" id="PTHR31339:SF9">
    <property type="entry name" value="PLASMIN AND FIBRONECTIN-BINDING PROTEIN A"/>
    <property type="match status" value="1"/>
</dbReference>
<dbReference type="InterPro" id="IPR051801">
    <property type="entry name" value="GH28_Enzymes"/>
</dbReference>
<proteinExistence type="predicted"/>
<dbReference type="KEGG" id="fbe:FF125_18660"/>
<accession>A0A5B7TVM4</accession>
<dbReference type="InterPro" id="IPR011050">
    <property type="entry name" value="Pectin_lyase_fold/virulence"/>
</dbReference>
<sequence length="207" mass="23098">MQQLRIIKILLFLFIGIAIYANPATRCDTVMKKEFNILDYGAKSSHTELSTKAIQAAIDACSKNGSGTVIIPKGTYVTGTLFLKSNVTIKMNANTELFGSSSLEDYAEIPVGMEEPHFSKSLFYANGEENIKIIGHPRSEINGKGYMFKHSPERPKLFRIESSKNIEFDNTIIKNSGSWWLSFNRNRWYTLSGICTQGALSLSVLVV</sequence>
<dbReference type="AlphaFoldDB" id="A0A5B7TVM4"/>
<evidence type="ECO:0000259" key="1">
    <source>
        <dbReference type="Pfam" id="PF12708"/>
    </source>
</evidence>
<dbReference type="Pfam" id="PF12708">
    <property type="entry name" value="Pect-lyase_RHGA_epim"/>
    <property type="match status" value="1"/>
</dbReference>
<dbReference type="Proteomes" id="UP000306229">
    <property type="component" value="Chromosome"/>
</dbReference>
<reference evidence="2 3" key="1">
    <citation type="submission" date="2019-05" db="EMBL/GenBank/DDBJ databases">
        <title>Algicella ahnfeltiae gen. nov., sp. nov., a novel marine bacterium of the family Flavobacteriaceae isolated from a red alga.</title>
        <authorList>
            <person name="Nedashkovskaya O.I."/>
            <person name="Kukhlevskiy A.D."/>
            <person name="Kim S.-G."/>
            <person name="Zhukova N.V."/>
            <person name="Mikhailov V.V."/>
        </authorList>
    </citation>
    <scope>NUCLEOTIDE SEQUENCE [LARGE SCALE GENOMIC DNA]</scope>
    <source>
        <strain evidence="2 3">10Alg115</strain>
    </source>
</reference>
<evidence type="ECO:0000313" key="3">
    <source>
        <dbReference type="Proteomes" id="UP000306229"/>
    </source>
</evidence>
<keyword evidence="3" id="KW-1185">Reference proteome</keyword>
<organism evidence="2 3">
    <name type="scientific">Aureibaculum algae</name>
    <dbReference type="NCBI Taxonomy" id="2584122"/>
    <lineage>
        <taxon>Bacteria</taxon>
        <taxon>Pseudomonadati</taxon>
        <taxon>Bacteroidota</taxon>
        <taxon>Flavobacteriia</taxon>
        <taxon>Flavobacteriales</taxon>
        <taxon>Flavobacteriaceae</taxon>
        <taxon>Aureibaculum</taxon>
    </lineage>
</organism>
<dbReference type="InterPro" id="IPR024535">
    <property type="entry name" value="RHGA/B-epi-like_pectate_lyase"/>
</dbReference>
<feature type="domain" description="Rhamnogalacturonase A/B/Epimerase-like pectate lyase" evidence="1">
    <location>
        <begin position="35"/>
        <end position="100"/>
    </location>
</feature>
<dbReference type="OrthoDB" id="9795222at2"/>
<dbReference type="RefSeq" id="WP_138951331.1">
    <property type="nucleotide sequence ID" value="NZ_CP040749.1"/>
</dbReference>
<evidence type="ECO:0000313" key="2">
    <source>
        <dbReference type="EMBL" id="QCX40370.1"/>
    </source>
</evidence>
<dbReference type="SUPFAM" id="SSF51126">
    <property type="entry name" value="Pectin lyase-like"/>
    <property type="match status" value="1"/>
</dbReference>
<gene>
    <name evidence="2" type="ORF">FF125_18660</name>
</gene>
<name>A0A5B7TVM4_9FLAO</name>
<dbReference type="InterPro" id="IPR012334">
    <property type="entry name" value="Pectin_lyas_fold"/>
</dbReference>
<protein>
    <recommendedName>
        <fullName evidence="1">Rhamnogalacturonase A/B/Epimerase-like pectate lyase domain-containing protein</fullName>
    </recommendedName>
</protein>